<feature type="domain" description="FAD/NAD(P)-binding" evidence="2">
    <location>
        <begin position="5"/>
        <end position="68"/>
    </location>
</feature>
<dbReference type="InterPro" id="IPR008585">
    <property type="entry name" value="Gamma_PGA_hydro"/>
</dbReference>
<dbReference type="Pfam" id="PF05908">
    <property type="entry name" value="Gamma_PGA_hydro"/>
    <property type="match status" value="1"/>
</dbReference>
<dbReference type="AlphaFoldDB" id="A0A8J6NRM7"/>
<evidence type="ECO:0000256" key="1">
    <source>
        <dbReference type="ARBA" id="ARBA00007532"/>
    </source>
</evidence>
<evidence type="ECO:0000259" key="2">
    <source>
        <dbReference type="Pfam" id="PF07992"/>
    </source>
</evidence>
<dbReference type="EMBL" id="JACNJH010000111">
    <property type="protein sequence ID" value="MBC8360867.1"/>
    <property type="molecule type" value="Genomic_DNA"/>
</dbReference>
<dbReference type="InterPro" id="IPR036188">
    <property type="entry name" value="FAD/NAD-bd_sf"/>
</dbReference>
<dbReference type="InterPro" id="IPR038128">
    <property type="entry name" value="Gamma_PGA_hydro_sf"/>
</dbReference>
<comment type="caution">
    <text evidence="3">The sequence shown here is derived from an EMBL/GenBank/DDBJ whole genome shotgun (WGS) entry which is preliminary data.</text>
</comment>
<dbReference type="PANTHER" id="PTHR22912">
    <property type="entry name" value="DISULFIDE OXIDOREDUCTASE"/>
    <property type="match status" value="1"/>
</dbReference>
<dbReference type="Gene3D" id="3.50.50.60">
    <property type="entry name" value="FAD/NAD(P)-binding domain"/>
    <property type="match status" value="2"/>
</dbReference>
<comment type="similarity">
    <text evidence="1">Belongs to the class-I pyridine nucleotide-disulfide oxidoreductase family.</text>
</comment>
<proteinExistence type="inferred from homology"/>
<dbReference type="InterPro" id="IPR050151">
    <property type="entry name" value="Class-I_Pyr_Nuc-Dis_Oxidored"/>
</dbReference>
<dbReference type="Pfam" id="PF07992">
    <property type="entry name" value="Pyr_redox_2"/>
    <property type="match status" value="1"/>
</dbReference>
<dbReference type="Proteomes" id="UP000603434">
    <property type="component" value="Unassembled WGS sequence"/>
</dbReference>
<evidence type="ECO:0000313" key="3">
    <source>
        <dbReference type="EMBL" id="MBC8360867.1"/>
    </source>
</evidence>
<dbReference type="SUPFAM" id="SSF51905">
    <property type="entry name" value="FAD/NAD(P)-binding domain"/>
    <property type="match status" value="1"/>
</dbReference>
<keyword evidence="3" id="KW-0378">Hydrolase</keyword>
<accession>A0A8J6NRM7</accession>
<dbReference type="GO" id="GO:0016787">
    <property type="term" value="F:hydrolase activity"/>
    <property type="evidence" value="ECO:0007669"/>
    <property type="project" value="UniProtKB-KW"/>
</dbReference>
<organism evidence="3 4">
    <name type="scientific">Candidatus Desulfatibia profunda</name>
    <dbReference type="NCBI Taxonomy" id="2841695"/>
    <lineage>
        <taxon>Bacteria</taxon>
        <taxon>Pseudomonadati</taxon>
        <taxon>Thermodesulfobacteriota</taxon>
        <taxon>Desulfobacteria</taxon>
        <taxon>Desulfobacterales</taxon>
        <taxon>Desulfobacterales incertae sedis</taxon>
        <taxon>Candidatus Desulfatibia</taxon>
    </lineage>
</organism>
<dbReference type="InterPro" id="IPR023753">
    <property type="entry name" value="FAD/NAD-binding_dom"/>
</dbReference>
<dbReference type="Gene3D" id="3.40.630.100">
    <property type="entry name" value="Poly-gamma-glutamate hydrolase, zinc-binding motif"/>
    <property type="match status" value="1"/>
</dbReference>
<gene>
    <name evidence="3" type="ORF">H8E23_05675</name>
</gene>
<sequence>MTYHDGRKEEISADYFLVCTGSTPRSFQNIKVDQERILNSDGILNLKEFPKRLMIIGAGIIGCEYATMGNYQSYRELKESETFGKDYQIQIRSGKSGIAVMAPHGGGIEPGTTEIAAAVAGHDHTFYAFSGLKAQGNIGLHITSTRFDEPKGIEIAENSKAVLTIHGCKGQNKIVHLGGNDTRFKAKIKKALLDADFTVGETDGLPGKNPHNICNRNSLQGGVQLEVSSGLRAEFFPNHPCLWPKSLTPRFEQFIEALRHALSLHAGDLDKA</sequence>
<protein>
    <submittedName>
        <fullName evidence="3">Poly-gamma-glutamate hydrolase family protein</fullName>
    </submittedName>
</protein>
<dbReference type="GO" id="GO:0050660">
    <property type="term" value="F:flavin adenine dinucleotide binding"/>
    <property type="evidence" value="ECO:0007669"/>
    <property type="project" value="TreeGrafter"/>
</dbReference>
<name>A0A8J6NRM7_9BACT</name>
<dbReference type="PANTHER" id="PTHR22912:SF151">
    <property type="entry name" value="DIHYDROLIPOYL DEHYDROGENASE, MITOCHONDRIAL"/>
    <property type="match status" value="1"/>
</dbReference>
<dbReference type="GO" id="GO:0006103">
    <property type="term" value="P:2-oxoglutarate metabolic process"/>
    <property type="evidence" value="ECO:0007669"/>
    <property type="project" value="TreeGrafter"/>
</dbReference>
<evidence type="ECO:0000313" key="4">
    <source>
        <dbReference type="Proteomes" id="UP000603434"/>
    </source>
</evidence>
<reference evidence="3 4" key="1">
    <citation type="submission" date="2020-08" db="EMBL/GenBank/DDBJ databases">
        <title>Bridging the membrane lipid divide: bacteria of the FCB group superphylum have the potential to synthesize archaeal ether lipids.</title>
        <authorList>
            <person name="Villanueva L."/>
            <person name="Von Meijenfeldt F.A.B."/>
            <person name="Westbye A.B."/>
            <person name="Yadav S."/>
            <person name="Hopmans E.C."/>
            <person name="Dutilh B.E."/>
            <person name="Sinninghe Damste J.S."/>
        </authorList>
    </citation>
    <scope>NUCLEOTIDE SEQUENCE [LARGE SCALE GENOMIC DNA]</scope>
    <source>
        <strain evidence="3">NIOZ-UU30</strain>
    </source>
</reference>
<dbReference type="GO" id="GO:0004148">
    <property type="term" value="F:dihydrolipoyl dehydrogenase (NADH) activity"/>
    <property type="evidence" value="ECO:0007669"/>
    <property type="project" value="TreeGrafter"/>
</dbReference>